<dbReference type="AlphaFoldDB" id="A0AAD8N5P2"/>
<proteinExistence type="predicted"/>
<dbReference type="GO" id="GO:0003676">
    <property type="term" value="F:nucleic acid binding"/>
    <property type="evidence" value="ECO:0007669"/>
    <property type="project" value="InterPro"/>
</dbReference>
<reference evidence="2" key="1">
    <citation type="submission" date="2023-02" db="EMBL/GenBank/DDBJ databases">
        <title>Genome of toxic invasive species Heracleum sosnowskyi carries increased number of genes despite the absence of recent whole-genome duplications.</title>
        <authorList>
            <person name="Schelkunov M."/>
            <person name="Shtratnikova V."/>
            <person name="Makarenko M."/>
            <person name="Klepikova A."/>
            <person name="Omelchenko D."/>
            <person name="Novikova G."/>
            <person name="Obukhova E."/>
            <person name="Bogdanov V."/>
            <person name="Penin A."/>
            <person name="Logacheva M."/>
        </authorList>
    </citation>
    <scope>NUCLEOTIDE SEQUENCE</scope>
    <source>
        <strain evidence="2">Hsosn_3</strain>
        <tissue evidence="2">Leaf</tissue>
    </source>
</reference>
<dbReference type="EMBL" id="JAUIZM010000002">
    <property type="protein sequence ID" value="KAK1396977.1"/>
    <property type="molecule type" value="Genomic_DNA"/>
</dbReference>
<evidence type="ECO:0000259" key="1">
    <source>
        <dbReference type="Pfam" id="PF13456"/>
    </source>
</evidence>
<dbReference type="InterPro" id="IPR002156">
    <property type="entry name" value="RNaseH_domain"/>
</dbReference>
<evidence type="ECO:0000313" key="2">
    <source>
        <dbReference type="EMBL" id="KAK1396977.1"/>
    </source>
</evidence>
<evidence type="ECO:0000313" key="3">
    <source>
        <dbReference type="Proteomes" id="UP001237642"/>
    </source>
</evidence>
<dbReference type="Proteomes" id="UP001237642">
    <property type="component" value="Unassembled WGS sequence"/>
</dbReference>
<accession>A0AAD8N5P2</accession>
<comment type="caution">
    <text evidence="2">The sequence shown here is derived from an EMBL/GenBank/DDBJ whole genome shotgun (WGS) entry which is preliminary data.</text>
</comment>
<feature type="domain" description="RNase H type-1" evidence="1">
    <location>
        <begin position="33"/>
        <end position="92"/>
    </location>
</feature>
<gene>
    <name evidence="2" type="ORF">POM88_006840</name>
</gene>
<dbReference type="GO" id="GO:0004523">
    <property type="term" value="F:RNA-DNA hybrid ribonuclease activity"/>
    <property type="evidence" value="ECO:0007669"/>
    <property type="project" value="InterPro"/>
</dbReference>
<reference evidence="2" key="2">
    <citation type="submission" date="2023-05" db="EMBL/GenBank/DDBJ databases">
        <authorList>
            <person name="Schelkunov M.I."/>
        </authorList>
    </citation>
    <scope>NUCLEOTIDE SEQUENCE</scope>
    <source>
        <strain evidence="2">Hsosn_3</strain>
        <tissue evidence="2">Leaf</tissue>
    </source>
</reference>
<sequence length="118" mass="13208">MERRWTFPKKHFVKVNTHVVNYPNRLPNGNTMGLGVVIRDHRGVVVMMVSGTIRGLTVIDSELWALLIGLRTLGPLDARFHVVEEDVAAAQQVAEEEVEDMGEWLVQDLGSQSMGVQN</sequence>
<dbReference type="Pfam" id="PF13456">
    <property type="entry name" value="RVT_3"/>
    <property type="match status" value="1"/>
</dbReference>
<organism evidence="2 3">
    <name type="scientific">Heracleum sosnowskyi</name>
    <dbReference type="NCBI Taxonomy" id="360622"/>
    <lineage>
        <taxon>Eukaryota</taxon>
        <taxon>Viridiplantae</taxon>
        <taxon>Streptophyta</taxon>
        <taxon>Embryophyta</taxon>
        <taxon>Tracheophyta</taxon>
        <taxon>Spermatophyta</taxon>
        <taxon>Magnoliopsida</taxon>
        <taxon>eudicotyledons</taxon>
        <taxon>Gunneridae</taxon>
        <taxon>Pentapetalae</taxon>
        <taxon>asterids</taxon>
        <taxon>campanulids</taxon>
        <taxon>Apiales</taxon>
        <taxon>Apiaceae</taxon>
        <taxon>Apioideae</taxon>
        <taxon>apioid superclade</taxon>
        <taxon>Tordylieae</taxon>
        <taxon>Tordyliinae</taxon>
        <taxon>Heracleum</taxon>
    </lineage>
</organism>
<name>A0AAD8N5P2_9APIA</name>
<keyword evidence="3" id="KW-1185">Reference proteome</keyword>
<protein>
    <recommendedName>
        <fullName evidence="1">RNase H type-1 domain-containing protein</fullName>
    </recommendedName>
</protein>